<dbReference type="Proteomes" id="UP000245207">
    <property type="component" value="Unassembled WGS sequence"/>
</dbReference>
<comment type="similarity">
    <text evidence="2">Belongs to the NET family.</text>
</comment>
<feature type="compositionally biased region" description="Polar residues" evidence="3">
    <location>
        <begin position="91"/>
        <end position="108"/>
    </location>
</feature>
<evidence type="ECO:0000313" key="6">
    <source>
        <dbReference type="Proteomes" id="UP000245207"/>
    </source>
</evidence>
<evidence type="ECO:0000256" key="3">
    <source>
        <dbReference type="SAM" id="MobiDB-lite"/>
    </source>
</evidence>
<dbReference type="PANTHER" id="PTHR32258:SF3">
    <property type="entry name" value="PROTEIN NETWORKED 4A"/>
    <property type="match status" value="1"/>
</dbReference>
<evidence type="ECO:0000313" key="5">
    <source>
        <dbReference type="EMBL" id="PWA74203.1"/>
    </source>
</evidence>
<feature type="region of interest" description="Disordered" evidence="3">
    <location>
        <begin position="75"/>
        <end position="113"/>
    </location>
</feature>
<feature type="compositionally biased region" description="Basic and acidic residues" evidence="3">
    <location>
        <begin position="75"/>
        <end position="88"/>
    </location>
</feature>
<gene>
    <name evidence="5" type="ORF">CTI12_AA254510</name>
</gene>
<evidence type="ECO:0000259" key="4">
    <source>
        <dbReference type="PROSITE" id="PS51774"/>
    </source>
</evidence>
<dbReference type="OrthoDB" id="1924020at2759"/>
<dbReference type="AlphaFoldDB" id="A0A2U1NL18"/>
<dbReference type="GO" id="GO:0005774">
    <property type="term" value="C:vacuolar membrane"/>
    <property type="evidence" value="ECO:0007669"/>
    <property type="project" value="TreeGrafter"/>
</dbReference>
<sequence length="393" mass="45848">MAKLTNRGVNKRFLMSEMDQSVKRMLELINEEGDSFAKRVEIYIQKRPQLVAQVQEFYRMFKSLSERYEKAMSELRRAEASRPPDARSHRSSYSITEGCSEPPSTITSPERPVTRRLSECQTIFDVLGNRESYEASTLDSGSDSDDSVYNHYSSSSNNGNCQRRLRKRVAELEAELKRVRIEQEVNRSKSGIAKYKEELRVAREKIQSSEVEIDQLKSKLEKYESMGLDEYYLSSEQSNRIYALEEKLGGAEEEVIKLRQDLDLSGSDGADNEDTNMEDETEQLKLERDEFAMKLNELEEEMSLKDDQIDEMNARFNKLQLKYEKSSKSIEELRDKGRELEKVVERQREVIEEGAEENRQAIKQLSFSLEHYRNAYQMLRQNMLEHKKPVMAS</sequence>
<protein>
    <submittedName>
        <fullName evidence="5">Protein Networked (NET), actin-binding (NAB) domain-containing protein</fullName>
    </submittedName>
</protein>
<keyword evidence="6" id="KW-1185">Reference proteome</keyword>
<name>A0A2U1NL18_ARTAN</name>
<comment type="caution">
    <text evidence="5">The sequence shown here is derived from an EMBL/GenBank/DDBJ whole genome shotgun (WGS) entry which is preliminary data.</text>
</comment>
<accession>A0A2U1NL18</accession>
<feature type="region of interest" description="Disordered" evidence="3">
    <location>
        <begin position="134"/>
        <end position="161"/>
    </location>
</feature>
<organism evidence="5 6">
    <name type="scientific">Artemisia annua</name>
    <name type="common">Sweet wormwood</name>
    <dbReference type="NCBI Taxonomy" id="35608"/>
    <lineage>
        <taxon>Eukaryota</taxon>
        <taxon>Viridiplantae</taxon>
        <taxon>Streptophyta</taxon>
        <taxon>Embryophyta</taxon>
        <taxon>Tracheophyta</taxon>
        <taxon>Spermatophyta</taxon>
        <taxon>Magnoliopsida</taxon>
        <taxon>eudicotyledons</taxon>
        <taxon>Gunneridae</taxon>
        <taxon>Pentapetalae</taxon>
        <taxon>asterids</taxon>
        <taxon>campanulids</taxon>
        <taxon>Asterales</taxon>
        <taxon>Asteraceae</taxon>
        <taxon>Asteroideae</taxon>
        <taxon>Anthemideae</taxon>
        <taxon>Artemisiinae</taxon>
        <taxon>Artemisia</taxon>
    </lineage>
</organism>
<feature type="compositionally biased region" description="Low complexity" evidence="3">
    <location>
        <begin position="147"/>
        <end position="158"/>
    </location>
</feature>
<feature type="compositionally biased region" description="Acidic residues" evidence="3">
    <location>
        <begin position="270"/>
        <end position="281"/>
    </location>
</feature>
<proteinExistence type="inferred from homology"/>
<dbReference type="InterPro" id="IPR011684">
    <property type="entry name" value="NAB"/>
</dbReference>
<evidence type="ECO:0000256" key="1">
    <source>
        <dbReference type="ARBA" id="ARBA00023054"/>
    </source>
</evidence>
<dbReference type="EMBL" id="PKPP01002603">
    <property type="protein sequence ID" value="PWA74203.1"/>
    <property type="molecule type" value="Genomic_DNA"/>
</dbReference>
<reference evidence="5 6" key="1">
    <citation type="journal article" date="2018" name="Mol. Plant">
        <title>The genome of Artemisia annua provides insight into the evolution of Asteraceae family and artemisinin biosynthesis.</title>
        <authorList>
            <person name="Shen Q."/>
            <person name="Zhang L."/>
            <person name="Liao Z."/>
            <person name="Wang S."/>
            <person name="Yan T."/>
            <person name="Shi P."/>
            <person name="Liu M."/>
            <person name="Fu X."/>
            <person name="Pan Q."/>
            <person name="Wang Y."/>
            <person name="Lv Z."/>
            <person name="Lu X."/>
            <person name="Zhang F."/>
            <person name="Jiang W."/>
            <person name="Ma Y."/>
            <person name="Chen M."/>
            <person name="Hao X."/>
            <person name="Li L."/>
            <person name="Tang Y."/>
            <person name="Lv G."/>
            <person name="Zhou Y."/>
            <person name="Sun X."/>
            <person name="Brodelius P.E."/>
            <person name="Rose J.K.C."/>
            <person name="Tang K."/>
        </authorList>
    </citation>
    <scope>NUCLEOTIDE SEQUENCE [LARGE SCALE GENOMIC DNA]</scope>
    <source>
        <strain evidence="6">cv. Huhao1</strain>
        <tissue evidence="5">Leaf</tissue>
    </source>
</reference>
<dbReference type="PROSITE" id="PS51774">
    <property type="entry name" value="NAB"/>
    <property type="match status" value="1"/>
</dbReference>
<feature type="domain" description="NAB" evidence="4">
    <location>
        <begin position="1"/>
        <end position="75"/>
    </location>
</feature>
<dbReference type="PANTHER" id="PTHR32258">
    <property type="entry name" value="PROTEIN NETWORKED 4A"/>
    <property type="match status" value="1"/>
</dbReference>
<dbReference type="GO" id="GO:0003779">
    <property type="term" value="F:actin binding"/>
    <property type="evidence" value="ECO:0007669"/>
    <property type="project" value="InterPro"/>
</dbReference>
<feature type="region of interest" description="Disordered" evidence="3">
    <location>
        <begin position="262"/>
        <end position="281"/>
    </location>
</feature>
<dbReference type="Pfam" id="PF07765">
    <property type="entry name" value="KIP1"/>
    <property type="match status" value="1"/>
</dbReference>
<keyword evidence="1" id="KW-0175">Coiled coil</keyword>
<dbReference type="InterPro" id="IPR051861">
    <property type="entry name" value="NET_actin-binding_domain"/>
</dbReference>
<dbReference type="STRING" id="35608.A0A2U1NL18"/>
<evidence type="ECO:0000256" key="2">
    <source>
        <dbReference type="ARBA" id="ARBA00038006"/>
    </source>
</evidence>